<dbReference type="RefSeq" id="WP_038188453.1">
    <property type="nucleotide sequence ID" value="NZ_JRWP01000004.1"/>
</dbReference>
<dbReference type="PANTHER" id="PTHR23517:SF2">
    <property type="entry name" value="MULTIDRUG RESISTANCE PROTEIN MDTH"/>
    <property type="match status" value="1"/>
</dbReference>
<evidence type="ECO:0000256" key="2">
    <source>
        <dbReference type="ARBA" id="ARBA00022448"/>
    </source>
</evidence>
<name>A0A0A5I0Y6_PHOS4</name>
<evidence type="ECO:0000313" key="9">
    <source>
        <dbReference type="EMBL" id="KGY10205.1"/>
    </source>
</evidence>
<feature type="transmembrane region" description="Helical" evidence="7">
    <location>
        <begin position="107"/>
        <end position="124"/>
    </location>
</feature>
<dbReference type="Pfam" id="PF07690">
    <property type="entry name" value="MFS_1"/>
    <property type="match status" value="1"/>
</dbReference>
<feature type="transmembrane region" description="Helical" evidence="7">
    <location>
        <begin position="85"/>
        <end position="101"/>
    </location>
</feature>
<dbReference type="InterPro" id="IPR020846">
    <property type="entry name" value="MFS_dom"/>
</dbReference>
<comment type="subcellular location">
    <subcellularLocation>
        <location evidence="1">Cell membrane</location>
        <topology evidence="1">Multi-pass membrane protein</topology>
    </subcellularLocation>
</comment>
<keyword evidence="6 7" id="KW-0472">Membrane</keyword>
<accession>A0A0A5I0Y6</accession>
<dbReference type="InterPro" id="IPR050171">
    <property type="entry name" value="MFS_Transporters"/>
</dbReference>
<evidence type="ECO:0000256" key="5">
    <source>
        <dbReference type="ARBA" id="ARBA00022989"/>
    </source>
</evidence>
<feature type="transmembrane region" description="Helical" evidence="7">
    <location>
        <begin position="380"/>
        <end position="399"/>
    </location>
</feature>
<dbReference type="STRING" id="379097.SE23_05830"/>
<feature type="transmembrane region" description="Helical" evidence="7">
    <location>
        <begin position="52"/>
        <end position="73"/>
    </location>
</feature>
<dbReference type="Gene3D" id="1.20.1250.20">
    <property type="entry name" value="MFS general substrate transporter like domains"/>
    <property type="match status" value="1"/>
</dbReference>
<dbReference type="InterPro" id="IPR011701">
    <property type="entry name" value="MFS"/>
</dbReference>
<evidence type="ECO:0000313" key="10">
    <source>
        <dbReference type="Proteomes" id="UP000030451"/>
    </source>
</evidence>
<dbReference type="GO" id="GO:0022857">
    <property type="term" value="F:transmembrane transporter activity"/>
    <property type="evidence" value="ECO:0007669"/>
    <property type="project" value="InterPro"/>
</dbReference>
<dbReference type="PROSITE" id="PS00216">
    <property type="entry name" value="SUGAR_TRANSPORT_1"/>
    <property type="match status" value="1"/>
</dbReference>
<dbReference type="GO" id="GO:0005886">
    <property type="term" value="C:plasma membrane"/>
    <property type="evidence" value="ECO:0007669"/>
    <property type="project" value="UniProtKB-SubCell"/>
</dbReference>
<evidence type="ECO:0000256" key="7">
    <source>
        <dbReference type="SAM" id="Phobius"/>
    </source>
</evidence>
<feature type="transmembrane region" description="Helical" evidence="7">
    <location>
        <begin position="315"/>
        <end position="337"/>
    </location>
</feature>
<dbReference type="InterPro" id="IPR005829">
    <property type="entry name" value="Sugar_transporter_CS"/>
</dbReference>
<dbReference type="SUPFAM" id="SSF103473">
    <property type="entry name" value="MFS general substrate transporter"/>
    <property type="match status" value="1"/>
</dbReference>
<gene>
    <name evidence="9" type="ORF">NM06_04655</name>
</gene>
<comment type="caution">
    <text evidence="9">The sequence shown here is derived from an EMBL/GenBank/DDBJ whole genome shotgun (WGS) entry which is preliminary data.</text>
</comment>
<dbReference type="Proteomes" id="UP000030451">
    <property type="component" value="Unassembled WGS sequence"/>
</dbReference>
<protein>
    <submittedName>
        <fullName evidence="9">MFS transporter</fullName>
    </submittedName>
</protein>
<keyword evidence="3" id="KW-1003">Cell membrane</keyword>
<keyword evidence="4 7" id="KW-0812">Transmembrane</keyword>
<keyword evidence="5 7" id="KW-1133">Transmembrane helix</keyword>
<dbReference type="CDD" id="cd17329">
    <property type="entry name" value="MFS_MdtH_MDR_like"/>
    <property type="match status" value="1"/>
</dbReference>
<reference evidence="9 10" key="1">
    <citation type="submission" date="2014-10" db="EMBL/GenBank/DDBJ databases">
        <title>Genome sequencing of Vibrio sinaloensis T08.</title>
        <authorList>
            <person name="Chan K.-G."/>
            <person name="Mohamad N.I."/>
        </authorList>
    </citation>
    <scope>NUCLEOTIDE SEQUENCE [LARGE SCALE GENOMIC DNA]</scope>
    <source>
        <strain evidence="9 10">T08</strain>
    </source>
</reference>
<evidence type="ECO:0000256" key="4">
    <source>
        <dbReference type="ARBA" id="ARBA00022692"/>
    </source>
</evidence>
<evidence type="ECO:0000256" key="1">
    <source>
        <dbReference type="ARBA" id="ARBA00004651"/>
    </source>
</evidence>
<evidence type="ECO:0000259" key="8">
    <source>
        <dbReference type="PROSITE" id="PS50850"/>
    </source>
</evidence>
<feature type="transmembrane region" description="Helical" evidence="7">
    <location>
        <begin position="292"/>
        <end position="309"/>
    </location>
</feature>
<dbReference type="PANTHER" id="PTHR23517">
    <property type="entry name" value="RESISTANCE PROTEIN MDTM, PUTATIVE-RELATED-RELATED"/>
    <property type="match status" value="1"/>
</dbReference>
<sequence length="415" mass="45687">MEQEQSLFQWERVKRFNLPVWTVLVGVLIARTSYFMAWPFLIVFLYQDYGASAVEVGGMLALSAVTGSLTGLYSGYLSDKFGRKWIMVAGCLIAFIAYTGIGLATQVWHFYALILLAGFMRPLIDGPAKAVIGDALSDLKDRELALNIRYFLLNIGAAVGPLIGVTLALAQPQLLFIVTGVTHLLYSGWILFGIERKGSFTKPDLSLLPNFRQTVKVISRDRVFVLLLLANVLLMFVYAQLESSVPQVIVRSGIEDAAKLIALLMMVNAVTIVLLQFPVLKVMEKLPLFTRTRIGMSAIALGQLAFIFTPEQSAIGWAIACFIVSLGEVITFPTLNVQIDRLAPAHLRGSYFGATALYSLGFAIGPALGGAMVEWLGAQWLFGLCFVVSVTMIWLYWIAQHTDDQVEREVAVSNS</sequence>
<feature type="transmembrane region" description="Helical" evidence="7">
    <location>
        <begin position="150"/>
        <end position="169"/>
    </location>
</feature>
<dbReference type="EMBL" id="JRWP01000004">
    <property type="protein sequence ID" value="KGY10205.1"/>
    <property type="molecule type" value="Genomic_DNA"/>
</dbReference>
<feature type="transmembrane region" description="Helical" evidence="7">
    <location>
        <begin position="223"/>
        <end position="241"/>
    </location>
</feature>
<feature type="transmembrane region" description="Helical" evidence="7">
    <location>
        <begin position="175"/>
        <end position="194"/>
    </location>
</feature>
<feature type="transmembrane region" description="Helical" evidence="7">
    <location>
        <begin position="261"/>
        <end position="280"/>
    </location>
</feature>
<dbReference type="InterPro" id="IPR036259">
    <property type="entry name" value="MFS_trans_sf"/>
</dbReference>
<evidence type="ECO:0000256" key="3">
    <source>
        <dbReference type="ARBA" id="ARBA00022475"/>
    </source>
</evidence>
<dbReference type="OrthoDB" id="3237211at2"/>
<organism evidence="9 10">
    <name type="scientific">Photobacterium sp. (strain ATCC 43367)</name>
    <dbReference type="NCBI Taxonomy" id="379097"/>
    <lineage>
        <taxon>Bacteria</taxon>
        <taxon>Pseudomonadati</taxon>
        <taxon>Pseudomonadota</taxon>
        <taxon>Gammaproteobacteria</taxon>
        <taxon>Vibrionales</taxon>
        <taxon>Vibrionaceae</taxon>
        <taxon>Vibrio</taxon>
        <taxon>Vibrio oreintalis group</taxon>
    </lineage>
</organism>
<evidence type="ECO:0000256" key="6">
    <source>
        <dbReference type="ARBA" id="ARBA00023136"/>
    </source>
</evidence>
<dbReference type="AlphaFoldDB" id="A0A0A5I0Y6"/>
<keyword evidence="2" id="KW-0813">Transport</keyword>
<feature type="domain" description="Major facilitator superfamily (MFS) profile" evidence="8">
    <location>
        <begin position="19"/>
        <end position="401"/>
    </location>
</feature>
<feature type="transmembrane region" description="Helical" evidence="7">
    <location>
        <begin position="349"/>
        <end position="368"/>
    </location>
</feature>
<feature type="transmembrane region" description="Helical" evidence="7">
    <location>
        <begin position="20"/>
        <end position="46"/>
    </location>
</feature>
<dbReference type="PROSITE" id="PS50850">
    <property type="entry name" value="MFS"/>
    <property type="match status" value="1"/>
</dbReference>
<proteinExistence type="predicted"/>